<dbReference type="Pfam" id="PF02149">
    <property type="entry name" value="KA1"/>
    <property type="match status" value="1"/>
</dbReference>
<dbReference type="PANTHER" id="PTHR24346">
    <property type="entry name" value="MAP/MICROTUBULE AFFINITY-REGULATING KINASE"/>
    <property type="match status" value="1"/>
</dbReference>
<dbReference type="GO" id="GO:0004674">
    <property type="term" value="F:protein serine/threonine kinase activity"/>
    <property type="evidence" value="ECO:0007669"/>
    <property type="project" value="UniProtKB-KW"/>
</dbReference>
<evidence type="ECO:0000256" key="3">
    <source>
        <dbReference type="ARBA" id="ARBA00012513"/>
    </source>
</evidence>
<feature type="binding site" evidence="14">
    <location>
        <position position="163"/>
    </location>
    <ligand>
        <name>ATP</name>
        <dbReference type="ChEBI" id="CHEBI:30616"/>
    </ligand>
</feature>
<comment type="cofactor">
    <cofactor evidence="1">
        <name>Mg(2+)</name>
        <dbReference type="ChEBI" id="CHEBI:18420"/>
    </cofactor>
</comment>
<evidence type="ECO:0000256" key="7">
    <source>
        <dbReference type="ARBA" id="ARBA00022723"/>
    </source>
</evidence>
<protein>
    <recommendedName>
        <fullName evidence="3">non-specific serine/threonine protein kinase</fullName>
        <ecNumber evidence="3">2.7.11.1</ecNumber>
    </recommendedName>
</protein>
<dbReference type="GO" id="GO:0005524">
    <property type="term" value="F:ATP binding"/>
    <property type="evidence" value="ECO:0007669"/>
    <property type="project" value="UniProtKB-UniRule"/>
</dbReference>
<evidence type="ECO:0000313" key="19">
    <source>
        <dbReference type="Proteomes" id="UP001627154"/>
    </source>
</evidence>
<evidence type="ECO:0000313" key="18">
    <source>
        <dbReference type="EMBL" id="KAL3403473.1"/>
    </source>
</evidence>
<keyword evidence="8 14" id="KW-0547">Nucleotide-binding</keyword>
<feature type="region of interest" description="Disordered" evidence="15">
    <location>
        <begin position="625"/>
        <end position="682"/>
    </location>
</feature>
<dbReference type="InterPro" id="IPR057380">
    <property type="entry name" value="UBA_SIK1/2/3"/>
</dbReference>
<feature type="domain" description="Protein kinase" evidence="16">
    <location>
        <begin position="131"/>
        <end position="385"/>
    </location>
</feature>
<dbReference type="AlphaFoldDB" id="A0ABD2XEH7"/>
<dbReference type="Gene3D" id="3.30.310.80">
    <property type="entry name" value="Kinase associated domain 1, KA1"/>
    <property type="match status" value="1"/>
</dbReference>
<feature type="compositionally biased region" description="Low complexity" evidence="15">
    <location>
        <begin position="655"/>
        <end position="667"/>
    </location>
</feature>
<evidence type="ECO:0000256" key="11">
    <source>
        <dbReference type="ARBA" id="ARBA00022842"/>
    </source>
</evidence>
<dbReference type="EC" id="2.7.11.1" evidence="3"/>
<proteinExistence type="inferred from homology"/>
<keyword evidence="19" id="KW-1185">Reference proteome</keyword>
<evidence type="ECO:0000256" key="12">
    <source>
        <dbReference type="ARBA" id="ARBA00047899"/>
    </source>
</evidence>
<sequence>MSSLEQQQHLHSMSGSSDEDEWLVDEHSQLQQQQQRLHSAYEDIILPQLQEQLNRLSPIGRETASAAAAVTTCCDIATACDHMPPPTEAGASPVQAAAAAAAAPAAVPAVQVSGDDSSKHEANKVVRVGYYALGETIGKGNFAIVRKATHIVTGSMVPAVAIKIIDKTKLSEENLAKIFREVSIMKRLNHKHVIKLYQVMETEKMIYLVTEYAEGGEIFDYLVKNGRLKENEARRIFCQIVQAVLYLHKNGFVHRDIKAENLLLDKKGNMKIADFGFSNEYQPGVALRTWCGSPPYAAPEIFNGTEYDGPMTDIWSLGVVLYVLVCGALPFDGATMQLLRKAVCSGKYRVPYFMSESCERLIRNMLMVDPSRRLSLRQILEHPWMGEMGREVLRQEALNQLKEPPLDPPPPNKTVLRAMSKLPDVTDEMIIRSVNSKAFDHLAAIYALLLRQFTEVSKKKKTGKEEKKAEEEDEEIYRPYTYCTKDDPRQWESFGDADVHEIEERNALTPRFYTGPYLATRRHTVGPGNTGHNLDNVAIASGYSFTPEANASSQLQKNLVPQTNLALNMPLVQNQPPQNFQIKDQHLLKPPSFMQGGINSFGRRASDGGANLHILYQAQHGSVTSNNEEIGNWSQPGSREHLQPPGSPQFGNGSNGDSSATSTPSSGSDRRQRRTGLSTVMQRPVLNPEVIVEVEKRMNRRYLPSQLMNAGCSTLPQFRKPIGHPGITGGQRDSFKEPSSHQLAQVERYSPVRRASEGSSGIQTPGIQALQQEVQQLQKLNSPSHSIPNSPVHERNVADITHGLSGLTTAPVQGSIMQGTPAQHTPNSAQPLDLSPMRHHRSPTTTPVNYSPSNSPALDMIQEEHPGDVLRSLFSRATKLRLLVVPIFMPQNPPPQIHVTDVLGEQVTLIGSPGSPSSSGDSSEIQPFLHPGQQQKCPSPQHQQQLQLSSPTQNLYTSPMPHFVITEPNEMAPSIMRGTGRKSQLPQHQQQVLSSSPMLTEVEVALSDDASRLNTEDILGRLKSIIDARGIISSSQELGEDRRLNLEYPGGVQIELRVCKSQNRDTKGIKMRRISGDHLQYSQFCQQLLSCISV</sequence>
<dbReference type="InterPro" id="IPR028375">
    <property type="entry name" value="KA1/Ssp2_C"/>
</dbReference>
<evidence type="ECO:0000256" key="1">
    <source>
        <dbReference type="ARBA" id="ARBA00001946"/>
    </source>
</evidence>
<dbReference type="InterPro" id="IPR001772">
    <property type="entry name" value="KA1_dom"/>
</dbReference>
<reference evidence="18 19" key="1">
    <citation type="journal article" date="2024" name="bioRxiv">
        <title>A reference genome for Trichogramma kaykai: A tiny desert-dwelling parasitoid wasp with competing sex-ratio distorters.</title>
        <authorList>
            <person name="Culotta J."/>
            <person name="Lindsey A.R."/>
        </authorList>
    </citation>
    <scope>NUCLEOTIDE SEQUENCE [LARGE SCALE GENOMIC DNA]</scope>
    <source>
        <strain evidence="18 19">KSX58</strain>
    </source>
</reference>
<evidence type="ECO:0000256" key="4">
    <source>
        <dbReference type="ARBA" id="ARBA00022527"/>
    </source>
</evidence>
<feature type="compositionally biased region" description="Polar residues" evidence="15">
    <location>
        <begin position="625"/>
        <end position="637"/>
    </location>
</feature>
<dbReference type="PROSITE" id="PS00108">
    <property type="entry name" value="PROTEIN_KINASE_ST"/>
    <property type="match status" value="1"/>
</dbReference>
<dbReference type="Pfam" id="PF00069">
    <property type="entry name" value="Pkinase"/>
    <property type="match status" value="1"/>
</dbReference>
<dbReference type="PROSITE" id="PS00107">
    <property type="entry name" value="PROTEIN_KINASE_ATP"/>
    <property type="match status" value="1"/>
</dbReference>
<evidence type="ECO:0000256" key="8">
    <source>
        <dbReference type="ARBA" id="ARBA00022741"/>
    </source>
</evidence>
<dbReference type="PANTHER" id="PTHR24346:SF42">
    <property type="entry name" value="SERINE_THREONINE-PROTEIN KINASE SIK3"/>
    <property type="match status" value="1"/>
</dbReference>
<dbReference type="EMBL" id="JBJJXI010000030">
    <property type="protein sequence ID" value="KAL3403473.1"/>
    <property type="molecule type" value="Genomic_DNA"/>
</dbReference>
<comment type="catalytic activity">
    <reaction evidence="13">
        <text>L-seryl-[protein] + ATP = O-phospho-L-seryl-[protein] + ADP + H(+)</text>
        <dbReference type="Rhea" id="RHEA:17989"/>
        <dbReference type="Rhea" id="RHEA-COMP:9863"/>
        <dbReference type="Rhea" id="RHEA-COMP:11604"/>
        <dbReference type="ChEBI" id="CHEBI:15378"/>
        <dbReference type="ChEBI" id="CHEBI:29999"/>
        <dbReference type="ChEBI" id="CHEBI:30616"/>
        <dbReference type="ChEBI" id="CHEBI:83421"/>
        <dbReference type="ChEBI" id="CHEBI:456216"/>
        <dbReference type="EC" id="2.7.11.1"/>
    </reaction>
</comment>
<keyword evidence="10 14" id="KW-0067">ATP-binding</keyword>
<organism evidence="18 19">
    <name type="scientific">Trichogramma kaykai</name>
    <dbReference type="NCBI Taxonomy" id="54128"/>
    <lineage>
        <taxon>Eukaryota</taxon>
        <taxon>Metazoa</taxon>
        <taxon>Ecdysozoa</taxon>
        <taxon>Arthropoda</taxon>
        <taxon>Hexapoda</taxon>
        <taxon>Insecta</taxon>
        <taxon>Pterygota</taxon>
        <taxon>Neoptera</taxon>
        <taxon>Endopterygota</taxon>
        <taxon>Hymenoptera</taxon>
        <taxon>Apocrita</taxon>
        <taxon>Proctotrupomorpha</taxon>
        <taxon>Chalcidoidea</taxon>
        <taxon>Trichogrammatidae</taxon>
        <taxon>Trichogramma</taxon>
    </lineage>
</organism>
<feature type="compositionally biased region" description="Polar residues" evidence="15">
    <location>
        <begin position="1"/>
        <end position="16"/>
    </location>
</feature>
<evidence type="ECO:0000256" key="14">
    <source>
        <dbReference type="PROSITE-ProRule" id="PRU10141"/>
    </source>
</evidence>
<dbReference type="SMART" id="SM00220">
    <property type="entry name" value="S_TKc"/>
    <property type="match status" value="1"/>
</dbReference>
<dbReference type="Gene3D" id="1.10.510.10">
    <property type="entry name" value="Transferase(Phosphotransferase) domain 1"/>
    <property type="match status" value="1"/>
</dbReference>
<feature type="compositionally biased region" description="Low complexity" evidence="15">
    <location>
        <begin position="911"/>
        <end position="923"/>
    </location>
</feature>
<name>A0ABD2XEH7_9HYME</name>
<dbReference type="InterPro" id="IPR017441">
    <property type="entry name" value="Protein_kinase_ATP_BS"/>
</dbReference>
<evidence type="ECO:0000256" key="10">
    <source>
        <dbReference type="ARBA" id="ARBA00022840"/>
    </source>
</evidence>
<gene>
    <name evidence="18" type="ORF">TKK_003749</name>
</gene>
<evidence type="ECO:0000256" key="5">
    <source>
        <dbReference type="ARBA" id="ARBA00022553"/>
    </source>
</evidence>
<keyword evidence="7" id="KW-0479">Metal-binding</keyword>
<feature type="region of interest" description="Disordered" evidence="15">
    <location>
        <begin position="908"/>
        <end position="960"/>
    </location>
</feature>
<evidence type="ECO:0000256" key="9">
    <source>
        <dbReference type="ARBA" id="ARBA00022777"/>
    </source>
</evidence>
<dbReference type="SUPFAM" id="SSF56112">
    <property type="entry name" value="Protein kinase-like (PK-like)"/>
    <property type="match status" value="1"/>
</dbReference>
<dbReference type="Proteomes" id="UP001627154">
    <property type="component" value="Unassembled WGS sequence"/>
</dbReference>
<keyword evidence="6" id="KW-0808">Transferase</keyword>
<keyword evidence="9" id="KW-0418">Kinase</keyword>
<dbReference type="InterPro" id="IPR011009">
    <property type="entry name" value="Kinase-like_dom_sf"/>
</dbReference>
<comment type="similarity">
    <text evidence="2">Belongs to the protein kinase superfamily. CAMK Ser/Thr protein kinase family. SNF1 subfamily.</text>
</comment>
<feature type="domain" description="KA1" evidence="17">
    <location>
        <begin position="1045"/>
        <end position="1094"/>
    </location>
</feature>
<dbReference type="GO" id="GO:0046872">
    <property type="term" value="F:metal ion binding"/>
    <property type="evidence" value="ECO:0007669"/>
    <property type="project" value="UniProtKB-KW"/>
</dbReference>
<keyword evidence="11" id="KW-0460">Magnesium</keyword>
<feature type="region of interest" description="Disordered" evidence="15">
    <location>
        <begin position="1"/>
        <end position="28"/>
    </location>
</feature>
<keyword evidence="4" id="KW-0723">Serine/threonine-protein kinase</keyword>
<accession>A0ABD2XEH7</accession>
<comment type="catalytic activity">
    <reaction evidence="12">
        <text>L-threonyl-[protein] + ATP = O-phospho-L-threonyl-[protein] + ADP + H(+)</text>
        <dbReference type="Rhea" id="RHEA:46608"/>
        <dbReference type="Rhea" id="RHEA-COMP:11060"/>
        <dbReference type="Rhea" id="RHEA-COMP:11605"/>
        <dbReference type="ChEBI" id="CHEBI:15378"/>
        <dbReference type="ChEBI" id="CHEBI:30013"/>
        <dbReference type="ChEBI" id="CHEBI:30616"/>
        <dbReference type="ChEBI" id="CHEBI:61977"/>
        <dbReference type="ChEBI" id="CHEBI:456216"/>
        <dbReference type="EC" id="2.7.11.1"/>
    </reaction>
</comment>
<dbReference type="PROSITE" id="PS50032">
    <property type="entry name" value="KA1"/>
    <property type="match status" value="1"/>
</dbReference>
<dbReference type="PROSITE" id="PS50011">
    <property type="entry name" value="PROTEIN_KINASE_DOM"/>
    <property type="match status" value="1"/>
</dbReference>
<comment type="caution">
    <text evidence="18">The sequence shown here is derived from an EMBL/GenBank/DDBJ whole genome shotgun (WGS) entry which is preliminary data.</text>
</comment>
<keyword evidence="5" id="KW-0597">Phosphoprotein</keyword>
<evidence type="ECO:0000256" key="15">
    <source>
        <dbReference type="SAM" id="MobiDB-lite"/>
    </source>
</evidence>
<evidence type="ECO:0000256" key="6">
    <source>
        <dbReference type="ARBA" id="ARBA00022679"/>
    </source>
</evidence>
<dbReference type="Pfam" id="PF23312">
    <property type="entry name" value="UBA_SIK3"/>
    <property type="match status" value="1"/>
</dbReference>
<evidence type="ECO:0000259" key="16">
    <source>
        <dbReference type="PROSITE" id="PS50011"/>
    </source>
</evidence>
<evidence type="ECO:0000259" key="17">
    <source>
        <dbReference type="PROSITE" id="PS50032"/>
    </source>
</evidence>
<dbReference type="InterPro" id="IPR008271">
    <property type="entry name" value="Ser/Thr_kinase_AS"/>
</dbReference>
<dbReference type="InterPro" id="IPR000719">
    <property type="entry name" value="Prot_kinase_dom"/>
</dbReference>
<evidence type="ECO:0000256" key="13">
    <source>
        <dbReference type="ARBA" id="ARBA00048679"/>
    </source>
</evidence>
<dbReference type="FunFam" id="1.10.510.10:FF:000156">
    <property type="entry name" value="Serine/threonine-protein kinase SIK3 homolog"/>
    <property type="match status" value="1"/>
</dbReference>
<feature type="region of interest" description="Disordered" evidence="15">
    <location>
        <begin position="723"/>
        <end position="745"/>
    </location>
</feature>
<dbReference type="FunFam" id="3.30.200.20:FF:000003">
    <property type="entry name" value="Non-specific serine/threonine protein kinase"/>
    <property type="match status" value="1"/>
</dbReference>
<dbReference type="SUPFAM" id="SSF103243">
    <property type="entry name" value="KA1-like"/>
    <property type="match status" value="1"/>
</dbReference>
<feature type="compositionally biased region" description="Low complexity" evidence="15">
    <location>
        <begin position="933"/>
        <end position="955"/>
    </location>
</feature>
<evidence type="ECO:0000256" key="2">
    <source>
        <dbReference type="ARBA" id="ARBA00006234"/>
    </source>
</evidence>